<evidence type="ECO:0000313" key="3">
    <source>
        <dbReference type="Proteomes" id="UP000217446"/>
    </source>
</evidence>
<name>A0A250VWU7_STROL</name>
<proteinExistence type="predicted"/>
<sequence length="88" mass="9368">MAYVPTAVAVGYLRQPEVDLPTPGTDFARRISTLLATAGNRPDVTNTLPARAESRERASRDAASSRLNTSSTEPSEATHGQVGETAKR</sequence>
<protein>
    <submittedName>
        <fullName evidence="2">Uncharacterized protein</fullName>
    </submittedName>
</protein>
<feature type="region of interest" description="Disordered" evidence="1">
    <location>
        <begin position="38"/>
        <end position="88"/>
    </location>
</feature>
<comment type="caution">
    <text evidence="2">The sequence shown here is derived from an EMBL/GenBank/DDBJ whole genome shotgun (WGS) entry which is preliminary data.</text>
</comment>
<evidence type="ECO:0000313" key="2">
    <source>
        <dbReference type="EMBL" id="GAX58430.1"/>
    </source>
</evidence>
<dbReference type="AlphaFoldDB" id="A0A250VWU7"/>
<evidence type="ECO:0000256" key="1">
    <source>
        <dbReference type="SAM" id="MobiDB-lite"/>
    </source>
</evidence>
<reference evidence="3" key="1">
    <citation type="submission" date="2017-05" db="EMBL/GenBank/DDBJ databases">
        <title>Streptomyces olivochromogenes NBRC 3561 whole genome shotgun sequence.</title>
        <authorList>
            <person name="Dohra H."/>
            <person name="Kodani S."/>
        </authorList>
    </citation>
    <scope>NUCLEOTIDE SEQUENCE [LARGE SCALE GENOMIC DNA]</scope>
    <source>
        <strain evidence="3">NBRC 3561</strain>
    </source>
</reference>
<dbReference type="Proteomes" id="UP000217446">
    <property type="component" value="Unassembled WGS sequence"/>
</dbReference>
<accession>A0A250VWU7</accession>
<organism evidence="2 3">
    <name type="scientific">Streptomyces olivochromogenes</name>
    <dbReference type="NCBI Taxonomy" id="1963"/>
    <lineage>
        <taxon>Bacteria</taxon>
        <taxon>Bacillati</taxon>
        <taxon>Actinomycetota</taxon>
        <taxon>Actinomycetes</taxon>
        <taxon>Kitasatosporales</taxon>
        <taxon>Streptomycetaceae</taxon>
        <taxon>Streptomyces</taxon>
    </lineage>
</organism>
<keyword evidence="3" id="KW-1185">Reference proteome</keyword>
<dbReference type="EMBL" id="BDQI01000053">
    <property type="protein sequence ID" value="GAX58430.1"/>
    <property type="molecule type" value="Genomic_DNA"/>
</dbReference>
<gene>
    <name evidence="2" type="ORF">SO3561_10003</name>
</gene>